<dbReference type="STRING" id="37992.A0A4Z0YG30"/>
<gene>
    <name evidence="13" type="ORF">E0Z10_g10558</name>
</gene>
<evidence type="ECO:0000256" key="12">
    <source>
        <dbReference type="PIRSR" id="PIRSR602403-1"/>
    </source>
</evidence>
<dbReference type="OrthoDB" id="1844152at2759"/>
<evidence type="ECO:0000256" key="9">
    <source>
        <dbReference type="ARBA" id="ARBA00023004"/>
    </source>
</evidence>
<evidence type="ECO:0000256" key="10">
    <source>
        <dbReference type="ARBA" id="ARBA00023033"/>
    </source>
</evidence>
<keyword evidence="9 12" id="KW-0408">Iron</keyword>
<dbReference type="EMBL" id="SKBN01000434">
    <property type="protein sequence ID" value="TGJ78201.1"/>
    <property type="molecule type" value="Genomic_DNA"/>
</dbReference>
<keyword evidence="6 12" id="KW-0479">Metal-binding</keyword>
<dbReference type="Gene3D" id="1.10.630.10">
    <property type="entry name" value="Cytochrome P450"/>
    <property type="match status" value="1"/>
</dbReference>
<reference evidence="13 14" key="1">
    <citation type="submission" date="2019-03" db="EMBL/GenBank/DDBJ databases">
        <title>Draft genome sequence of Xylaria hypoxylon DSM 108379, a ubiquitous saprotrophic-parasitic fungi on hardwood.</title>
        <authorList>
            <person name="Buettner E."/>
            <person name="Leonhardt S."/>
            <person name="Gebauer A.M."/>
            <person name="Liers C."/>
            <person name="Hofrichter M."/>
            <person name="Kellner H."/>
        </authorList>
    </citation>
    <scope>NUCLEOTIDE SEQUENCE [LARGE SCALE GENOMIC DNA]</scope>
    <source>
        <strain evidence="13 14">DSM 108379</strain>
    </source>
</reference>
<evidence type="ECO:0000256" key="4">
    <source>
        <dbReference type="ARBA" id="ARBA00022617"/>
    </source>
</evidence>
<dbReference type="GO" id="GO:0016020">
    <property type="term" value="C:membrane"/>
    <property type="evidence" value="ECO:0007669"/>
    <property type="project" value="UniProtKB-SubCell"/>
</dbReference>
<feature type="binding site" description="axial binding residue" evidence="12">
    <location>
        <position position="438"/>
    </location>
    <ligand>
        <name>heme</name>
        <dbReference type="ChEBI" id="CHEBI:30413"/>
    </ligand>
    <ligandPart>
        <name>Fe</name>
        <dbReference type="ChEBI" id="CHEBI:18248"/>
    </ligandPart>
</feature>
<keyword evidence="7" id="KW-1133">Transmembrane helix</keyword>
<keyword evidence="4 12" id="KW-0349">Heme</keyword>
<evidence type="ECO:0000256" key="8">
    <source>
        <dbReference type="ARBA" id="ARBA00023002"/>
    </source>
</evidence>
<comment type="cofactor">
    <cofactor evidence="1 12">
        <name>heme</name>
        <dbReference type="ChEBI" id="CHEBI:30413"/>
    </cofactor>
</comment>
<organism evidence="13 14">
    <name type="scientific">Xylaria hypoxylon</name>
    <dbReference type="NCBI Taxonomy" id="37992"/>
    <lineage>
        <taxon>Eukaryota</taxon>
        <taxon>Fungi</taxon>
        <taxon>Dikarya</taxon>
        <taxon>Ascomycota</taxon>
        <taxon>Pezizomycotina</taxon>
        <taxon>Sordariomycetes</taxon>
        <taxon>Xylariomycetidae</taxon>
        <taxon>Xylariales</taxon>
        <taxon>Xylariaceae</taxon>
        <taxon>Xylaria</taxon>
    </lineage>
</organism>
<evidence type="ECO:0000313" key="14">
    <source>
        <dbReference type="Proteomes" id="UP000297716"/>
    </source>
</evidence>
<evidence type="ECO:0000256" key="5">
    <source>
        <dbReference type="ARBA" id="ARBA00022692"/>
    </source>
</evidence>
<dbReference type="GO" id="GO:0016705">
    <property type="term" value="F:oxidoreductase activity, acting on paired donors, with incorporation or reduction of molecular oxygen"/>
    <property type="evidence" value="ECO:0007669"/>
    <property type="project" value="InterPro"/>
</dbReference>
<comment type="similarity">
    <text evidence="3">Belongs to the cytochrome P450 family.</text>
</comment>
<dbReference type="CDD" id="cd11041">
    <property type="entry name" value="CYP503A1-like"/>
    <property type="match status" value="1"/>
</dbReference>
<evidence type="ECO:0000256" key="1">
    <source>
        <dbReference type="ARBA" id="ARBA00001971"/>
    </source>
</evidence>
<evidence type="ECO:0000256" key="7">
    <source>
        <dbReference type="ARBA" id="ARBA00022989"/>
    </source>
</evidence>
<dbReference type="GO" id="GO:0005506">
    <property type="term" value="F:iron ion binding"/>
    <property type="evidence" value="ECO:0007669"/>
    <property type="project" value="InterPro"/>
</dbReference>
<proteinExistence type="inferred from homology"/>
<comment type="subcellular location">
    <subcellularLocation>
        <location evidence="2">Membrane</location>
    </subcellularLocation>
</comment>
<protein>
    <recommendedName>
        <fullName evidence="15">Cytochrome P450</fullName>
    </recommendedName>
</protein>
<dbReference type="InterPro" id="IPR002403">
    <property type="entry name" value="Cyt_P450_E_grp-IV"/>
</dbReference>
<name>A0A4Z0YG30_9PEZI</name>
<dbReference type="GO" id="GO:0004497">
    <property type="term" value="F:monooxygenase activity"/>
    <property type="evidence" value="ECO:0007669"/>
    <property type="project" value="UniProtKB-KW"/>
</dbReference>
<evidence type="ECO:0000313" key="13">
    <source>
        <dbReference type="EMBL" id="TGJ78201.1"/>
    </source>
</evidence>
<evidence type="ECO:0000256" key="6">
    <source>
        <dbReference type="ARBA" id="ARBA00022723"/>
    </source>
</evidence>
<evidence type="ECO:0000256" key="2">
    <source>
        <dbReference type="ARBA" id="ARBA00004370"/>
    </source>
</evidence>
<accession>A0A4Z0YG30</accession>
<keyword evidence="10" id="KW-0503">Monooxygenase</keyword>
<keyword evidence="14" id="KW-1185">Reference proteome</keyword>
<dbReference type="GO" id="GO:0020037">
    <property type="term" value="F:heme binding"/>
    <property type="evidence" value="ECO:0007669"/>
    <property type="project" value="InterPro"/>
</dbReference>
<dbReference type="AlphaFoldDB" id="A0A4Z0YG30"/>
<dbReference type="PRINTS" id="PR00465">
    <property type="entry name" value="EP450IV"/>
</dbReference>
<dbReference type="PANTHER" id="PTHR46206">
    <property type="entry name" value="CYTOCHROME P450"/>
    <property type="match status" value="1"/>
</dbReference>
<keyword evidence="8" id="KW-0560">Oxidoreductase</keyword>
<keyword evidence="11" id="KW-0472">Membrane</keyword>
<keyword evidence="5" id="KW-0812">Transmembrane</keyword>
<dbReference type="InterPro" id="IPR036396">
    <property type="entry name" value="Cyt_P450_sf"/>
</dbReference>
<evidence type="ECO:0000256" key="11">
    <source>
        <dbReference type="ARBA" id="ARBA00023136"/>
    </source>
</evidence>
<evidence type="ECO:0008006" key="15">
    <source>
        <dbReference type="Google" id="ProtNLM"/>
    </source>
</evidence>
<sequence>MDFGHYEPLNNVERCLLLFVFLVAVTYVYTEIKAWHIILYPLYRNISQFISAGMSTVQDYRSGKYYKPWTYITPVVIVSTKKQIAELSEAACLSQRAVYADMFGFKHTMDKLEHNTSDHKVIRTRLYSRVLQVMGPDHLNALYPYLLTRLKSNLDEQFRRGFISKGCISLPIAQTARQVASSLMGLMFFGEALASNDEFSNALLRYPQDIVNCMAAFQIAPSFLSPLMHAIITKRGRSMSLIQSRLFEHLSSQPSTWEEPEHTKQRTILYNMANLAKGSDYWNASLLAQSLLGIWFAASHQPWMNLHFIILEISVRKDWQTALRQELEQASPLDYNRLEQLPLLDSFIKETVRFNPLDKLAIRRKAMESYTFSDRSVLVPAGATVCVSAYDQMHNPQAYPEPDSFNPSRYFANADATQSRFTDVSEYFPVWGYGSLACPGRFHASLVIKMVLSQLLLKYEMRLEDEKARTRWSWETFTMPYESTRVIFKQLM</sequence>
<comment type="caution">
    <text evidence="13">The sequence shown here is derived from an EMBL/GenBank/DDBJ whole genome shotgun (WGS) entry which is preliminary data.</text>
</comment>
<dbReference type="PANTHER" id="PTHR46206:SF5">
    <property type="entry name" value="P450, PUTATIVE (EUROFUNG)-RELATED"/>
    <property type="match status" value="1"/>
</dbReference>
<dbReference type="Proteomes" id="UP000297716">
    <property type="component" value="Unassembled WGS sequence"/>
</dbReference>
<dbReference type="InterPro" id="IPR001128">
    <property type="entry name" value="Cyt_P450"/>
</dbReference>
<dbReference type="SUPFAM" id="SSF48264">
    <property type="entry name" value="Cytochrome P450"/>
    <property type="match status" value="1"/>
</dbReference>
<dbReference type="Pfam" id="PF00067">
    <property type="entry name" value="p450"/>
    <property type="match status" value="1"/>
</dbReference>
<evidence type="ECO:0000256" key="3">
    <source>
        <dbReference type="ARBA" id="ARBA00010617"/>
    </source>
</evidence>